<reference evidence="2 3" key="1">
    <citation type="journal article" date="2019" name="Emerg. Microbes Infect.">
        <title>Comprehensive subspecies identification of 175 nontuberculous mycobacteria species based on 7547 genomic profiles.</title>
        <authorList>
            <person name="Matsumoto Y."/>
            <person name="Kinjo T."/>
            <person name="Motooka D."/>
            <person name="Nabeya D."/>
            <person name="Jung N."/>
            <person name="Uechi K."/>
            <person name="Horii T."/>
            <person name="Iida T."/>
            <person name="Fujita J."/>
            <person name="Nakamura S."/>
        </authorList>
    </citation>
    <scope>NUCLEOTIDE SEQUENCE [LARGE SCALE GENOMIC DNA]</scope>
    <source>
        <strain evidence="2 3">JCM 18113</strain>
    </source>
</reference>
<sequence>MQQVEEDDAGDGHQVHSEITVTQSGFDMCGFQQLDADNDEQAGKGRRGDLFDEPRERYGEEQNPNAMQD</sequence>
<proteinExistence type="predicted"/>
<accession>A0ABM7JXC8</accession>
<feature type="region of interest" description="Disordered" evidence="1">
    <location>
        <begin position="1"/>
        <end position="69"/>
    </location>
</feature>
<name>A0ABM7JXC8_MYCNT</name>
<dbReference type="Proteomes" id="UP000465812">
    <property type="component" value="Chromosome"/>
</dbReference>
<evidence type="ECO:0000256" key="1">
    <source>
        <dbReference type="SAM" id="MobiDB-lite"/>
    </source>
</evidence>
<evidence type="ECO:0000313" key="3">
    <source>
        <dbReference type="Proteomes" id="UP000465812"/>
    </source>
</evidence>
<organism evidence="2 3">
    <name type="scientific">Mycobacterium mantenii</name>
    <dbReference type="NCBI Taxonomy" id="560555"/>
    <lineage>
        <taxon>Bacteria</taxon>
        <taxon>Bacillati</taxon>
        <taxon>Actinomycetota</taxon>
        <taxon>Actinomycetes</taxon>
        <taxon>Mycobacteriales</taxon>
        <taxon>Mycobacteriaceae</taxon>
        <taxon>Mycobacterium</taxon>
        <taxon>Mycobacterium avium complex (MAC)</taxon>
    </lineage>
</organism>
<dbReference type="EMBL" id="AP022590">
    <property type="protein sequence ID" value="BBY40240.1"/>
    <property type="molecule type" value="Genomic_DNA"/>
</dbReference>
<keyword evidence="3" id="KW-1185">Reference proteome</keyword>
<evidence type="ECO:0000313" key="2">
    <source>
        <dbReference type="EMBL" id="BBY40240.1"/>
    </source>
</evidence>
<protein>
    <submittedName>
        <fullName evidence="2">Uncharacterized protein</fullName>
    </submittedName>
</protein>
<gene>
    <name evidence="2" type="ORF">MMAN_43740</name>
</gene>
<feature type="compositionally biased region" description="Basic and acidic residues" evidence="1">
    <location>
        <begin position="41"/>
        <end position="60"/>
    </location>
</feature>